<evidence type="ECO:0000256" key="1">
    <source>
        <dbReference type="ARBA" id="ARBA00022527"/>
    </source>
</evidence>
<dbReference type="PANTHER" id="PTHR45992:SF11">
    <property type="entry name" value="ALPHA-TYPE PROTEIN KINASE DOMAIN-CONTAINING PROTEIN"/>
    <property type="match status" value="1"/>
</dbReference>
<dbReference type="SUPFAM" id="SSF56112">
    <property type="entry name" value="Protein kinase-like (PK-like)"/>
    <property type="match status" value="1"/>
</dbReference>
<dbReference type="RefSeq" id="XP_038062554.1">
    <property type="nucleotide sequence ID" value="XM_038206626.1"/>
</dbReference>
<dbReference type="PANTHER" id="PTHR45992">
    <property type="entry name" value="EUKARYOTIC ELONGATION FACTOR 2 KINASE-RELATED"/>
    <property type="match status" value="1"/>
</dbReference>
<keyword evidence="2" id="KW-0808">Transferase</keyword>
<dbReference type="SMART" id="SM00811">
    <property type="entry name" value="Alpha_kinase"/>
    <property type="match status" value="1"/>
</dbReference>
<dbReference type="GeneID" id="119733045"/>
<dbReference type="EnsemblMetazoa" id="XM_038206626.1">
    <property type="protein sequence ID" value="XP_038062554.1"/>
    <property type="gene ID" value="LOC119733045"/>
</dbReference>
<dbReference type="InterPro" id="IPR011009">
    <property type="entry name" value="Kinase-like_dom_sf"/>
</dbReference>
<dbReference type="Proteomes" id="UP000887568">
    <property type="component" value="Unplaced"/>
</dbReference>
<proteinExistence type="predicted"/>
<dbReference type="Gene3D" id="3.20.200.10">
    <property type="entry name" value="MHCK/EF2 kinase"/>
    <property type="match status" value="1"/>
</dbReference>
<dbReference type="CDD" id="cd04515">
    <property type="entry name" value="Alpha_kinase"/>
    <property type="match status" value="1"/>
</dbReference>
<protein>
    <recommendedName>
        <fullName evidence="6">Alpha-type protein kinase domain-containing protein</fullName>
    </recommendedName>
</protein>
<keyword evidence="3" id="KW-0547">Nucleotide-binding</keyword>
<accession>A0A914AGN9</accession>
<dbReference type="Pfam" id="PF02816">
    <property type="entry name" value="Alpha_kinase"/>
    <property type="match status" value="1"/>
</dbReference>
<dbReference type="InterPro" id="IPR004166">
    <property type="entry name" value="a-kinase_dom"/>
</dbReference>
<evidence type="ECO:0000256" key="2">
    <source>
        <dbReference type="ARBA" id="ARBA00022679"/>
    </source>
</evidence>
<sequence>MGNNQSNTSLPIEGRGGWVVFENDWFAEGRSRRVYRGTYQGERHMMGRCVVKIYKEQWSVRLGEMSYRADIRATDRAQEMAKLFNSTYMINGYSIEFTKLEIARINSSAGFRFLGFVRIPKRVKGKEADERVSSSVMIPKGDSVVIENYLEGEFIHFLSNTAYQDEEVQDTVSAAFSHFTYQASNGQILVCDLKGVRGERGYVFTDPAIHSHIDPGNYGSADLGDVGILKFFENHTCCALCEGFQKLDPADVTSRVRRQARALTPGRSTTHLHEFP</sequence>
<dbReference type="AlphaFoldDB" id="A0A914AGN9"/>
<feature type="domain" description="Alpha-type protein kinase" evidence="6">
    <location>
        <begin position="1"/>
        <end position="250"/>
    </location>
</feature>
<dbReference type="PROSITE" id="PS51158">
    <property type="entry name" value="ALPHA_KINASE"/>
    <property type="match status" value="1"/>
</dbReference>
<evidence type="ECO:0000256" key="5">
    <source>
        <dbReference type="ARBA" id="ARBA00022840"/>
    </source>
</evidence>
<evidence type="ECO:0000256" key="3">
    <source>
        <dbReference type="ARBA" id="ARBA00022741"/>
    </source>
</evidence>
<dbReference type="GO" id="GO:0005524">
    <property type="term" value="F:ATP binding"/>
    <property type="evidence" value="ECO:0007669"/>
    <property type="project" value="UniProtKB-KW"/>
</dbReference>
<evidence type="ECO:0000313" key="7">
    <source>
        <dbReference type="EnsemblMetazoa" id="XP_038062554.1"/>
    </source>
</evidence>
<evidence type="ECO:0000259" key="6">
    <source>
        <dbReference type="PROSITE" id="PS51158"/>
    </source>
</evidence>
<organism evidence="7 8">
    <name type="scientific">Patiria miniata</name>
    <name type="common">Bat star</name>
    <name type="synonym">Asterina miniata</name>
    <dbReference type="NCBI Taxonomy" id="46514"/>
    <lineage>
        <taxon>Eukaryota</taxon>
        <taxon>Metazoa</taxon>
        <taxon>Echinodermata</taxon>
        <taxon>Eleutherozoa</taxon>
        <taxon>Asterozoa</taxon>
        <taxon>Asteroidea</taxon>
        <taxon>Valvatacea</taxon>
        <taxon>Valvatida</taxon>
        <taxon>Asterinidae</taxon>
        <taxon>Patiria</taxon>
    </lineage>
</organism>
<keyword evidence="4" id="KW-0418">Kinase</keyword>
<reference evidence="7" key="1">
    <citation type="submission" date="2022-11" db="UniProtKB">
        <authorList>
            <consortium name="EnsemblMetazoa"/>
        </authorList>
    </citation>
    <scope>IDENTIFICATION</scope>
</reference>
<dbReference type="InterPro" id="IPR051852">
    <property type="entry name" value="Alpha-type_PK"/>
</dbReference>
<dbReference type="OMA" id="YWSSFDL"/>
<evidence type="ECO:0000256" key="4">
    <source>
        <dbReference type="ARBA" id="ARBA00022777"/>
    </source>
</evidence>
<keyword evidence="8" id="KW-1185">Reference proteome</keyword>
<evidence type="ECO:0000313" key="8">
    <source>
        <dbReference type="Proteomes" id="UP000887568"/>
    </source>
</evidence>
<dbReference type="OrthoDB" id="301415at2759"/>
<keyword evidence="5" id="KW-0067">ATP-binding</keyword>
<name>A0A914AGN9_PATMI</name>
<keyword evidence="1" id="KW-0723">Serine/threonine-protein kinase</keyword>
<dbReference type="GO" id="GO:0004674">
    <property type="term" value="F:protein serine/threonine kinase activity"/>
    <property type="evidence" value="ECO:0007669"/>
    <property type="project" value="UniProtKB-KW"/>
</dbReference>